<gene>
    <name evidence="1" type="ORF">BDB_mp90003</name>
</gene>
<organism evidence="1">
    <name type="scientific">blood disease bacterium R229</name>
    <dbReference type="NCBI Taxonomy" id="741978"/>
    <lineage>
        <taxon>Bacteria</taxon>
        <taxon>Pseudomonadati</taxon>
        <taxon>Pseudomonadota</taxon>
        <taxon>Betaproteobacteria</taxon>
        <taxon>Burkholderiales</taxon>
        <taxon>Burkholderiaceae</taxon>
        <taxon>Ralstonia</taxon>
        <taxon>Ralstonia solanacearum species complex</taxon>
    </lineage>
</organism>
<dbReference type="AlphaFoldDB" id="G2ZY17"/>
<name>G2ZY17_9RALS</name>
<reference evidence="1" key="2">
    <citation type="submission" date="2011-04" db="EMBL/GenBank/DDBJ databases">
        <authorList>
            <person name="Genoscope - CEA"/>
        </authorList>
    </citation>
    <scope>NUCLEOTIDE SEQUENCE</scope>
    <source>
        <strain evidence="1">R229</strain>
    </source>
</reference>
<accession>G2ZY17</accession>
<evidence type="ECO:0000313" key="1">
    <source>
        <dbReference type="EMBL" id="CCA83930.1"/>
    </source>
</evidence>
<reference evidence="1" key="1">
    <citation type="journal article" date="2011" name="PLoS ONE">
        <title>Ralstonia syzygii, the Blood Disease Bacterium and some Asian R. solanacearum strains form a single genomic species despite divergent lifestyles.</title>
        <authorList>
            <person name="Remenant B."/>
            <person name="de Cambiaire J.C."/>
            <person name="Cellier G."/>
            <person name="Jacobs J.M."/>
            <person name="Mangenot S."/>
            <person name="Barbe V."/>
            <person name="Lajus A."/>
            <person name="Vallenet D."/>
            <person name="Medigue C."/>
            <person name="Fegan M."/>
            <person name="Allen C."/>
            <person name="Prior P."/>
        </authorList>
    </citation>
    <scope>NUCLEOTIDE SEQUENCE</scope>
    <source>
        <strain evidence="1">R229</strain>
    </source>
</reference>
<proteinExistence type="predicted"/>
<sequence>MAIAADGTAWVADPTVSGNSQNVYQLDKTGAVVGQPTTIASTPRGGCSSLMSPCKRRAAR</sequence>
<dbReference type="EMBL" id="FR854085">
    <property type="protein sequence ID" value="CCA83930.1"/>
    <property type="molecule type" value="Genomic_DNA"/>
</dbReference>
<protein>
    <submittedName>
        <fullName evidence="1">Uncharacterized protein</fullName>
    </submittedName>
</protein>